<gene>
    <name evidence="1" type="ORF">BTMF_LOCUS6679</name>
</gene>
<sequence length="42" mass="4706">MRRLTSSMSNINVTIICFLGWITGFDGTIICICHRCLIECIG</sequence>
<dbReference type="Proteomes" id="UP000280834">
    <property type="component" value="Unassembled WGS sequence"/>
</dbReference>
<organism evidence="3">
    <name type="scientific">Brugia timori</name>
    <dbReference type="NCBI Taxonomy" id="42155"/>
    <lineage>
        <taxon>Eukaryota</taxon>
        <taxon>Metazoa</taxon>
        <taxon>Ecdysozoa</taxon>
        <taxon>Nematoda</taxon>
        <taxon>Chromadorea</taxon>
        <taxon>Rhabditida</taxon>
        <taxon>Spirurina</taxon>
        <taxon>Spiruromorpha</taxon>
        <taxon>Filarioidea</taxon>
        <taxon>Onchocercidae</taxon>
        <taxon>Brugia</taxon>
    </lineage>
</organism>
<name>A0A158PT53_9BILA</name>
<reference evidence="1 2" key="2">
    <citation type="submission" date="2018-11" db="EMBL/GenBank/DDBJ databases">
        <authorList>
            <consortium name="Pathogen Informatics"/>
        </authorList>
    </citation>
    <scope>NUCLEOTIDE SEQUENCE [LARGE SCALE GENOMIC DNA]</scope>
</reference>
<evidence type="ECO:0000313" key="1">
    <source>
        <dbReference type="EMBL" id="VDO22408.1"/>
    </source>
</evidence>
<evidence type="ECO:0000313" key="3">
    <source>
        <dbReference type="WBParaSite" id="BTMF_0000862801-mRNA-1"/>
    </source>
</evidence>
<dbReference type="WBParaSite" id="BTMF_0000862801-mRNA-1">
    <property type="protein sequence ID" value="BTMF_0000862801-mRNA-1"/>
    <property type="gene ID" value="BTMF_0000862801"/>
</dbReference>
<reference evidence="3" key="1">
    <citation type="submission" date="2016-04" db="UniProtKB">
        <authorList>
            <consortium name="WormBaseParasite"/>
        </authorList>
    </citation>
    <scope>IDENTIFICATION</scope>
</reference>
<evidence type="ECO:0000313" key="2">
    <source>
        <dbReference type="Proteomes" id="UP000280834"/>
    </source>
</evidence>
<protein>
    <submittedName>
        <fullName evidence="3">7TM_GPCR_Srx domain-containing protein</fullName>
    </submittedName>
</protein>
<dbReference type="EMBL" id="UZAG01015674">
    <property type="protein sequence ID" value="VDO22408.1"/>
    <property type="molecule type" value="Genomic_DNA"/>
</dbReference>
<proteinExistence type="predicted"/>
<dbReference type="AlphaFoldDB" id="A0A158PT53"/>
<keyword evidence="2" id="KW-1185">Reference proteome</keyword>
<accession>A0A158PT53</accession>